<dbReference type="AlphaFoldDB" id="A0A2T3LFE3"/>
<protein>
    <submittedName>
        <fullName evidence="1">Uncharacterized protein</fullName>
    </submittedName>
</protein>
<evidence type="ECO:0000313" key="1">
    <source>
        <dbReference type="EMBL" id="PSV50039.1"/>
    </source>
</evidence>
<comment type="caution">
    <text evidence="1">The sequence shown here is derived from an EMBL/GenBank/DDBJ whole genome shotgun (WGS) entry which is preliminary data.</text>
</comment>
<evidence type="ECO:0000313" key="2">
    <source>
        <dbReference type="Proteomes" id="UP000241803"/>
    </source>
</evidence>
<reference evidence="1 2" key="1">
    <citation type="submission" date="2018-03" db="EMBL/GenBank/DDBJ databases">
        <title>Whole genome sequencing of Histamine producing bacteria.</title>
        <authorList>
            <person name="Butler K."/>
        </authorList>
    </citation>
    <scope>NUCLEOTIDE SEQUENCE [LARGE SCALE GENOMIC DNA]</scope>
    <source>
        <strain evidence="1 2">ATCC 19614</strain>
    </source>
</reference>
<keyword evidence="2" id="KW-1185">Reference proteome</keyword>
<name>A0A2T3LFE3_9GAMM</name>
<proteinExistence type="predicted"/>
<sequence length="198" mass="21945">MIVDKVPPILVFTLDQGMNTDDKKRLSDLTALEDMTEEQQDEYAYLLSYSDSIDKGFVLENWIPIPIDADILGAQPDGYQTATTKKIQMVGNDPVLTGTSNSVTINIKTNSTILINTLLAFADYMFALNDSYPRMRYFSRDVVVLGGRLLSLSRSVNADTTEQIITLKIQKGDMGNPLKISTNKGPIEVELKDSPVFG</sequence>
<dbReference type="Proteomes" id="UP000241803">
    <property type="component" value="Unassembled WGS sequence"/>
</dbReference>
<accession>A0A2T3LFE3</accession>
<dbReference type="RefSeq" id="WP_107252623.1">
    <property type="nucleotide sequence ID" value="NZ_PYOC01000001.1"/>
</dbReference>
<dbReference type="EMBL" id="PYOC01000001">
    <property type="protein sequence ID" value="PSV50039.1"/>
    <property type="molecule type" value="Genomic_DNA"/>
</dbReference>
<organism evidence="1 2">
    <name type="scientific">Photobacterium indicum</name>
    <dbReference type="NCBI Taxonomy" id="81447"/>
    <lineage>
        <taxon>Bacteria</taxon>
        <taxon>Pseudomonadati</taxon>
        <taxon>Pseudomonadota</taxon>
        <taxon>Gammaproteobacteria</taxon>
        <taxon>Vibrionales</taxon>
        <taxon>Vibrionaceae</taxon>
        <taxon>Photobacterium</taxon>
    </lineage>
</organism>
<gene>
    <name evidence="1" type="ORF">C9J47_05675</name>
</gene>